<evidence type="ECO:0008006" key="4">
    <source>
        <dbReference type="Google" id="ProtNLM"/>
    </source>
</evidence>
<evidence type="ECO:0000313" key="3">
    <source>
        <dbReference type="Proteomes" id="UP000252008"/>
    </source>
</evidence>
<dbReference type="Proteomes" id="UP000252008">
    <property type="component" value="Unassembled WGS sequence"/>
</dbReference>
<evidence type="ECO:0000313" key="2">
    <source>
        <dbReference type="EMBL" id="SRX80069.1"/>
    </source>
</evidence>
<accession>A0A375YG78</accession>
<feature type="region of interest" description="Disordered" evidence="1">
    <location>
        <begin position="81"/>
        <end position="224"/>
    </location>
</feature>
<name>A0A375YG78_MYCPF</name>
<dbReference type="AlphaFoldDB" id="A0A375YG78"/>
<protein>
    <recommendedName>
        <fullName evidence="4">IF2 family translation initiation factor</fullName>
    </recommendedName>
</protein>
<dbReference type="EMBL" id="UEGS01000001">
    <property type="protein sequence ID" value="SRX80069.1"/>
    <property type="molecule type" value="Genomic_DNA"/>
</dbReference>
<feature type="compositionally biased region" description="Basic and acidic residues" evidence="1">
    <location>
        <begin position="201"/>
        <end position="224"/>
    </location>
</feature>
<reference evidence="2 3" key="1">
    <citation type="submission" date="2018-05" db="EMBL/GenBank/DDBJ databases">
        <authorList>
            <consortium name="IHU Genomes"/>
        </authorList>
    </citation>
    <scope>NUCLEOTIDE SEQUENCE [LARGE SCALE GENOMIC DNA]</scope>
    <source>
        <strain evidence="2 3">P7335</strain>
    </source>
</reference>
<dbReference type="RefSeq" id="WP_083144725.1">
    <property type="nucleotide sequence ID" value="NZ_MVID01000017.1"/>
</dbReference>
<feature type="compositionally biased region" description="Basic and acidic residues" evidence="1">
    <location>
        <begin position="172"/>
        <end position="181"/>
    </location>
</feature>
<gene>
    <name evidence="2" type="ORF">MPP7335_01808</name>
</gene>
<sequence length="224" mass="24777">MAVTDLPFALLRIQYRIARTPLQLFESGVISRMDTEAPRRLLFERAFGSLDATVGSLLHDADLEQTGVARIERAVELAEASRLDEEAEQKRRAAADELRQKRDKATAAPQQARKEAEEREKQARAQAEQKKRAAAENAAKRTSQAKERIDEAADQKAQSVEKSKQSAVNRSRAAEKAEVKVAEAQLEDASDKRSAAAGARAHADKLENFSETEKVKRQAAKGDL</sequence>
<dbReference type="STRING" id="39692.BST38_17795"/>
<feature type="compositionally biased region" description="Basic and acidic residues" evidence="1">
    <location>
        <begin position="144"/>
        <end position="164"/>
    </location>
</feature>
<feature type="compositionally biased region" description="Basic and acidic residues" evidence="1">
    <location>
        <begin position="81"/>
        <end position="105"/>
    </location>
</feature>
<keyword evidence="3" id="KW-1185">Reference proteome</keyword>
<organism evidence="2 3">
    <name type="scientific">Mycolicibacterium parafortuitum</name>
    <name type="common">Mycobacterium parafortuitum</name>
    <dbReference type="NCBI Taxonomy" id="39692"/>
    <lineage>
        <taxon>Bacteria</taxon>
        <taxon>Bacillati</taxon>
        <taxon>Actinomycetota</taxon>
        <taxon>Actinomycetes</taxon>
        <taxon>Mycobacteriales</taxon>
        <taxon>Mycobacteriaceae</taxon>
        <taxon>Mycolicibacterium</taxon>
    </lineage>
</organism>
<feature type="compositionally biased region" description="Basic and acidic residues" evidence="1">
    <location>
        <begin position="112"/>
        <end position="134"/>
    </location>
</feature>
<proteinExistence type="predicted"/>
<evidence type="ECO:0000256" key="1">
    <source>
        <dbReference type="SAM" id="MobiDB-lite"/>
    </source>
</evidence>